<dbReference type="AlphaFoldDB" id="A0A2Z4INV6"/>
<sequence>MSNGLFPQHKGKLDVKLDTPEDRIAAFMISKIDKHELHKGDERIMHRWLKIWNLLLNYHSPSQAVTAHVKMCAEDPSMEAISERTAWYDLKNATRIWGKLNEVPYHASLVLLSEYAMKTFQLAAQQRNVKEMNRAIAEMREIKKDLHAIAEVGDTDTPTSRFVLVINTADGQPRTIDLDNYEELPEDVAADVMEAVQGQETSTDKFMEIVDDSNTED</sequence>
<dbReference type="OrthoDB" id="877332at2"/>
<gene>
    <name evidence="1" type="ORF">DN752_21090</name>
</gene>
<dbReference type="Proteomes" id="UP000248688">
    <property type="component" value="Chromosome"/>
</dbReference>
<proteinExistence type="predicted"/>
<reference evidence="1 2" key="1">
    <citation type="submission" date="2018-06" db="EMBL/GenBank/DDBJ databases">
        <title>Echinicola strongylocentroti sp. nov., isolated from a sea urchin Strongylocentrotus intermedius.</title>
        <authorList>
            <person name="Bae S.S."/>
        </authorList>
    </citation>
    <scope>NUCLEOTIDE SEQUENCE [LARGE SCALE GENOMIC DNA]</scope>
    <source>
        <strain evidence="1 2">MEBiC08714</strain>
    </source>
</reference>
<organism evidence="1 2">
    <name type="scientific">Echinicola strongylocentroti</name>
    <dbReference type="NCBI Taxonomy" id="1795355"/>
    <lineage>
        <taxon>Bacteria</taxon>
        <taxon>Pseudomonadati</taxon>
        <taxon>Bacteroidota</taxon>
        <taxon>Cytophagia</taxon>
        <taxon>Cytophagales</taxon>
        <taxon>Cyclobacteriaceae</taxon>
        <taxon>Echinicola</taxon>
    </lineage>
</organism>
<accession>A0A2Z4INV6</accession>
<keyword evidence="2" id="KW-1185">Reference proteome</keyword>
<evidence type="ECO:0000313" key="2">
    <source>
        <dbReference type="Proteomes" id="UP000248688"/>
    </source>
</evidence>
<dbReference type="RefSeq" id="WP_112785812.1">
    <property type="nucleotide sequence ID" value="NZ_CP030041.1"/>
</dbReference>
<dbReference type="EMBL" id="CP030041">
    <property type="protein sequence ID" value="AWW32439.1"/>
    <property type="molecule type" value="Genomic_DNA"/>
</dbReference>
<name>A0A2Z4INV6_9BACT</name>
<evidence type="ECO:0000313" key="1">
    <source>
        <dbReference type="EMBL" id="AWW32439.1"/>
    </source>
</evidence>
<protein>
    <submittedName>
        <fullName evidence="1">Uncharacterized protein</fullName>
    </submittedName>
</protein>
<dbReference type="KEGG" id="est:DN752_21090"/>